<reference evidence="1" key="1">
    <citation type="submission" date="2022-02" db="EMBL/GenBank/DDBJ databases">
        <title>Plant Genome Project.</title>
        <authorList>
            <person name="Zhang R.-G."/>
        </authorList>
    </citation>
    <scope>NUCLEOTIDE SEQUENCE</scope>
    <source>
        <strain evidence="1">AT1</strain>
    </source>
</reference>
<name>A0ACC0L4K6_RHOML</name>
<sequence>MLKRGAIAISPFATSTAVVGWCRRRRRRLPRRQKGGTIRLGNKKRRRFYLRCHRPAVNWGILVCPFQMLKKIIMDMTSNGKLMENCDWALPIFRPQLFPLC</sequence>
<evidence type="ECO:0000313" key="1">
    <source>
        <dbReference type="EMBL" id="KAI8523324.1"/>
    </source>
</evidence>
<proteinExistence type="predicted"/>
<dbReference type="EMBL" id="CM046400">
    <property type="protein sequence ID" value="KAI8523324.1"/>
    <property type="molecule type" value="Genomic_DNA"/>
</dbReference>
<organism evidence="1 2">
    <name type="scientific">Rhododendron molle</name>
    <name type="common">Chinese azalea</name>
    <name type="synonym">Azalea mollis</name>
    <dbReference type="NCBI Taxonomy" id="49168"/>
    <lineage>
        <taxon>Eukaryota</taxon>
        <taxon>Viridiplantae</taxon>
        <taxon>Streptophyta</taxon>
        <taxon>Embryophyta</taxon>
        <taxon>Tracheophyta</taxon>
        <taxon>Spermatophyta</taxon>
        <taxon>Magnoliopsida</taxon>
        <taxon>eudicotyledons</taxon>
        <taxon>Gunneridae</taxon>
        <taxon>Pentapetalae</taxon>
        <taxon>asterids</taxon>
        <taxon>Ericales</taxon>
        <taxon>Ericaceae</taxon>
        <taxon>Ericoideae</taxon>
        <taxon>Rhodoreae</taxon>
        <taxon>Rhododendron</taxon>
    </lineage>
</organism>
<protein>
    <submittedName>
        <fullName evidence="1">Uncharacterized protein</fullName>
    </submittedName>
</protein>
<evidence type="ECO:0000313" key="2">
    <source>
        <dbReference type="Proteomes" id="UP001062846"/>
    </source>
</evidence>
<comment type="caution">
    <text evidence="1">The sequence shown here is derived from an EMBL/GenBank/DDBJ whole genome shotgun (WGS) entry which is preliminary data.</text>
</comment>
<accession>A0ACC0L4K6</accession>
<keyword evidence="2" id="KW-1185">Reference proteome</keyword>
<gene>
    <name evidence="1" type="ORF">RHMOL_Rhmol13G0064600</name>
</gene>
<dbReference type="Proteomes" id="UP001062846">
    <property type="component" value="Chromosome 13"/>
</dbReference>